<evidence type="ECO:0000313" key="3">
    <source>
        <dbReference type="Proteomes" id="UP000327143"/>
    </source>
</evidence>
<evidence type="ECO:0000313" key="2">
    <source>
        <dbReference type="EMBL" id="QEU88570.1"/>
    </source>
</evidence>
<accession>A0ABX6AL18</accession>
<name>A0ABX6AL18_STRVD</name>
<dbReference type="Proteomes" id="UP000327143">
    <property type="component" value="Chromosome"/>
</dbReference>
<dbReference type="InterPro" id="IPR036526">
    <property type="entry name" value="C-N_Hydrolase_sf"/>
</dbReference>
<proteinExistence type="predicted"/>
<gene>
    <name evidence="2" type="ORF">CP969_30665</name>
</gene>
<dbReference type="GO" id="GO:0016787">
    <property type="term" value="F:hydrolase activity"/>
    <property type="evidence" value="ECO:0007669"/>
    <property type="project" value="UniProtKB-KW"/>
</dbReference>
<dbReference type="SUPFAM" id="SSF56317">
    <property type="entry name" value="Carbon-nitrogen hydrolase"/>
    <property type="match status" value="1"/>
</dbReference>
<feature type="compositionally biased region" description="Basic and acidic residues" evidence="1">
    <location>
        <begin position="51"/>
        <end position="73"/>
    </location>
</feature>
<dbReference type="Gene3D" id="3.60.110.10">
    <property type="entry name" value="Carbon-nitrogen hydrolase"/>
    <property type="match status" value="1"/>
</dbReference>
<organism evidence="2 3">
    <name type="scientific">Streptomyces viridosporus T7A</name>
    <dbReference type="NCBI Taxonomy" id="665577"/>
    <lineage>
        <taxon>Bacteria</taxon>
        <taxon>Bacillati</taxon>
        <taxon>Actinomycetota</taxon>
        <taxon>Actinomycetes</taxon>
        <taxon>Kitasatosporales</taxon>
        <taxon>Streptomycetaceae</taxon>
        <taxon>Streptomyces</taxon>
    </lineage>
</organism>
<evidence type="ECO:0000256" key="1">
    <source>
        <dbReference type="SAM" id="MobiDB-lite"/>
    </source>
</evidence>
<keyword evidence="3" id="KW-1185">Reference proteome</keyword>
<sequence>MATGAAPAAAVAVEYLVGAINRVGAEDLGGDDFSGTSHFVGPADRSVGEVASDKETERVVRAPDPAEPREVRDRRRFHRARAPGAYAPLTAP</sequence>
<dbReference type="EMBL" id="CP023700">
    <property type="protein sequence ID" value="QEU88570.1"/>
    <property type="molecule type" value="Genomic_DNA"/>
</dbReference>
<protein>
    <submittedName>
        <fullName evidence="2">Hydrolase</fullName>
    </submittedName>
</protein>
<keyword evidence="2" id="KW-0378">Hydrolase</keyword>
<reference evidence="2 3" key="1">
    <citation type="submission" date="2017-09" db="EMBL/GenBank/DDBJ databases">
        <authorList>
            <person name="Lee N."/>
            <person name="Cho B.-K."/>
        </authorList>
    </citation>
    <scope>NUCLEOTIDE SEQUENCE [LARGE SCALE GENOMIC DNA]</scope>
    <source>
        <strain evidence="2 3">ATCC 39115</strain>
    </source>
</reference>
<feature type="region of interest" description="Disordered" evidence="1">
    <location>
        <begin position="47"/>
        <end position="92"/>
    </location>
</feature>